<feature type="compositionally biased region" description="Polar residues" evidence="1">
    <location>
        <begin position="1"/>
        <end position="18"/>
    </location>
</feature>
<feature type="region of interest" description="Disordered" evidence="1">
    <location>
        <begin position="1"/>
        <end position="44"/>
    </location>
</feature>
<sequence length="339" mass="38083">MLSRVSDSLLTPVGSQQRPGPASTVASKTDGDRRRPTPATPLSRHRLRCYQQWERVTREHQQVVYAQIAEATLSRVWRLACQLQRLVEQGVAHQQLSLSPKMQALAERLAQIPGQYRGRPLLDVRMTLIPLNGEPAPRLCQLKSVPLLATRPRDELVEMKLGEQWLQMMLPASVATAELESVVRQALAPEGIELSVEQGVAQLSVPSTLWRSLQGQVAMRGQGQRLPAGELRPIRLLERFHWQDPRGWRFSSLDEMKQSLPKIQGVVAKLARQLTMTQGVQAQMQQALESSDGGLAEHEVESQLQRLQSLLNPRGFQQRIKSLMAQANASRNQTQSLLY</sequence>
<organism evidence="2 3">
    <name type="scientific">Ferrimonas sediminum</name>
    <dbReference type="NCBI Taxonomy" id="718193"/>
    <lineage>
        <taxon>Bacteria</taxon>
        <taxon>Pseudomonadati</taxon>
        <taxon>Pseudomonadota</taxon>
        <taxon>Gammaproteobacteria</taxon>
        <taxon>Alteromonadales</taxon>
        <taxon>Ferrimonadaceae</taxon>
        <taxon>Ferrimonas</taxon>
    </lineage>
</organism>
<evidence type="ECO:0000313" key="3">
    <source>
        <dbReference type="Proteomes" id="UP000199527"/>
    </source>
</evidence>
<evidence type="ECO:0000313" key="2">
    <source>
        <dbReference type="EMBL" id="SDK20162.1"/>
    </source>
</evidence>
<protein>
    <submittedName>
        <fullName evidence="2">Uncharacterized protein</fullName>
    </submittedName>
</protein>
<evidence type="ECO:0000256" key="1">
    <source>
        <dbReference type="SAM" id="MobiDB-lite"/>
    </source>
</evidence>
<dbReference type="AlphaFoldDB" id="A0A1G8ZYE8"/>
<dbReference type="RefSeq" id="WP_143026677.1">
    <property type="nucleotide sequence ID" value="NZ_FNEM01000021.1"/>
</dbReference>
<reference evidence="3" key="1">
    <citation type="submission" date="2016-10" db="EMBL/GenBank/DDBJ databases">
        <authorList>
            <person name="Varghese N."/>
            <person name="Submissions S."/>
        </authorList>
    </citation>
    <scope>NUCLEOTIDE SEQUENCE [LARGE SCALE GENOMIC DNA]</scope>
    <source>
        <strain evidence="3">DSM 23317</strain>
    </source>
</reference>
<dbReference type="OrthoDB" id="5760042at2"/>
<keyword evidence="3" id="KW-1185">Reference proteome</keyword>
<name>A0A1G8ZYE8_9GAMM</name>
<gene>
    <name evidence="2" type="ORF">SAMN04488540_12146</name>
</gene>
<dbReference type="Proteomes" id="UP000199527">
    <property type="component" value="Unassembled WGS sequence"/>
</dbReference>
<accession>A0A1G8ZYE8</accession>
<dbReference type="EMBL" id="FNEM01000021">
    <property type="protein sequence ID" value="SDK20162.1"/>
    <property type="molecule type" value="Genomic_DNA"/>
</dbReference>
<proteinExistence type="predicted"/>